<dbReference type="Proteomes" id="UP000195321">
    <property type="component" value="Unassembled WGS sequence"/>
</dbReference>
<evidence type="ECO:0000313" key="2">
    <source>
        <dbReference type="Proteomes" id="UP000195321"/>
    </source>
</evidence>
<dbReference type="AlphaFoldDB" id="A0A1Y3MK45"/>
<dbReference type="InterPro" id="IPR025058">
    <property type="entry name" value="DUF3995"/>
</dbReference>
<sequence length="163" mass="18555">MKWAGYAVCIWSLLYIPIHVYWAFGGMAWMPGVWKDEAMWEAVNWGASVVLLAAAIFALLLVHPWGQKIPRYLMLAMGWFACILPITHAVYGYITKGLFLAGVIPLEFFDFSAWATIDVDYMILIDLLLFEPWFLVAGILFGLATLHYQSDIRGVMDQQCNIK</sequence>
<name>A0A1Y3MK45_9BACI</name>
<dbReference type="Pfam" id="PF13160">
    <property type="entry name" value="DUF3995"/>
    <property type="match status" value="1"/>
</dbReference>
<proteinExistence type="predicted"/>
<dbReference type="EMBL" id="MWPX01000022">
    <property type="protein sequence ID" value="OUM47533.1"/>
    <property type="molecule type" value="Genomic_DNA"/>
</dbReference>
<gene>
    <name evidence="1" type="ORF">BW425_18250</name>
</gene>
<protein>
    <submittedName>
        <fullName evidence="1">DUF3995 domain-containing protein</fullName>
    </submittedName>
</protein>
<accession>A0A1Y3MK45</accession>
<reference evidence="1 2" key="1">
    <citation type="submission" date="2017-02" db="EMBL/GenBank/DDBJ databases">
        <title>Bacillus pseudomycoides isolate FSL K6-0042.</title>
        <authorList>
            <person name="Kovac J."/>
        </authorList>
    </citation>
    <scope>NUCLEOTIDE SEQUENCE [LARGE SCALE GENOMIC DNA]</scope>
    <source>
        <strain evidence="1 2">FSL K6-0042</strain>
    </source>
</reference>
<comment type="caution">
    <text evidence="1">The sequence shown here is derived from an EMBL/GenBank/DDBJ whole genome shotgun (WGS) entry which is preliminary data.</text>
</comment>
<evidence type="ECO:0000313" key="1">
    <source>
        <dbReference type="EMBL" id="OUM47533.1"/>
    </source>
</evidence>
<organism evidence="1 2">
    <name type="scientific">Bacillus pseudomycoides</name>
    <dbReference type="NCBI Taxonomy" id="64104"/>
    <lineage>
        <taxon>Bacteria</taxon>
        <taxon>Bacillati</taxon>
        <taxon>Bacillota</taxon>
        <taxon>Bacilli</taxon>
        <taxon>Bacillales</taxon>
        <taxon>Bacillaceae</taxon>
        <taxon>Bacillus</taxon>
        <taxon>Bacillus cereus group</taxon>
    </lineage>
</organism>